<protein>
    <submittedName>
        <fullName evidence="1">Uncharacterized protein</fullName>
    </submittedName>
</protein>
<dbReference type="EMBL" id="CAJOBI010049916">
    <property type="protein sequence ID" value="CAF4366884.1"/>
    <property type="molecule type" value="Genomic_DNA"/>
</dbReference>
<feature type="non-terminal residue" evidence="1">
    <location>
        <position position="1"/>
    </location>
</feature>
<proteinExistence type="predicted"/>
<dbReference type="AlphaFoldDB" id="A0A8S2V440"/>
<gene>
    <name evidence="1" type="ORF">SMN809_LOCUS28958</name>
</gene>
<dbReference type="Proteomes" id="UP000676336">
    <property type="component" value="Unassembled WGS sequence"/>
</dbReference>
<sequence>NSNISFSAVPKSEVMTVLQQTQPVNTLSLAKMVPQSPSTSASFSTLRLVTPSTFVNPSEMSTSK</sequence>
<evidence type="ECO:0000313" key="1">
    <source>
        <dbReference type="EMBL" id="CAF4366884.1"/>
    </source>
</evidence>
<comment type="caution">
    <text evidence="1">The sequence shown here is derived from an EMBL/GenBank/DDBJ whole genome shotgun (WGS) entry which is preliminary data.</text>
</comment>
<accession>A0A8S2V440</accession>
<organism evidence="1 2">
    <name type="scientific">Rotaria magnacalcarata</name>
    <dbReference type="NCBI Taxonomy" id="392030"/>
    <lineage>
        <taxon>Eukaryota</taxon>
        <taxon>Metazoa</taxon>
        <taxon>Spiralia</taxon>
        <taxon>Gnathifera</taxon>
        <taxon>Rotifera</taxon>
        <taxon>Eurotatoria</taxon>
        <taxon>Bdelloidea</taxon>
        <taxon>Philodinida</taxon>
        <taxon>Philodinidae</taxon>
        <taxon>Rotaria</taxon>
    </lineage>
</organism>
<reference evidence="1" key="1">
    <citation type="submission" date="2021-02" db="EMBL/GenBank/DDBJ databases">
        <authorList>
            <person name="Nowell W R."/>
        </authorList>
    </citation>
    <scope>NUCLEOTIDE SEQUENCE</scope>
</reference>
<evidence type="ECO:0000313" key="2">
    <source>
        <dbReference type="Proteomes" id="UP000676336"/>
    </source>
</evidence>
<name>A0A8S2V440_9BILA</name>